<gene>
    <name evidence="11" type="ORF">FHG64_02855</name>
</gene>
<dbReference type="Gene3D" id="1.10.8.50">
    <property type="match status" value="1"/>
</dbReference>
<dbReference type="Pfam" id="PF01149">
    <property type="entry name" value="Fapy_DNA_glyco"/>
    <property type="match status" value="1"/>
</dbReference>
<evidence type="ECO:0000256" key="1">
    <source>
        <dbReference type="ARBA" id="ARBA00001668"/>
    </source>
</evidence>
<evidence type="ECO:0000256" key="2">
    <source>
        <dbReference type="ARBA" id="ARBA00009409"/>
    </source>
</evidence>
<reference evidence="11 12" key="1">
    <citation type="submission" date="2019-06" db="EMBL/GenBank/DDBJ databases">
        <title>Complete genome sequence of Antarcticibacterium flavum KCTC 52984T from an Antarctic marine sediment.</title>
        <authorList>
            <person name="Lee Y.M."/>
            <person name="Shin S.C."/>
        </authorList>
    </citation>
    <scope>NUCLEOTIDE SEQUENCE [LARGE SCALE GENOMIC DNA]</scope>
    <source>
        <strain evidence="11 12">KCTC 52984</strain>
    </source>
</reference>
<evidence type="ECO:0000313" key="12">
    <source>
        <dbReference type="Proteomes" id="UP000309016"/>
    </source>
</evidence>
<keyword evidence="12" id="KW-1185">Reference proteome</keyword>
<dbReference type="InterPro" id="IPR010979">
    <property type="entry name" value="Ribosomal_uS13-like_H2TH"/>
</dbReference>
<dbReference type="GO" id="GO:0016829">
    <property type="term" value="F:lyase activity"/>
    <property type="evidence" value="ECO:0007669"/>
    <property type="project" value="UniProtKB-KW"/>
</dbReference>
<keyword evidence="8" id="KW-0511">Multifunctional enzyme</keyword>
<evidence type="ECO:0000256" key="8">
    <source>
        <dbReference type="ARBA" id="ARBA00023268"/>
    </source>
</evidence>
<evidence type="ECO:0000256" key="4">
    <source>
        <dbReference type="ARBA" id="ARBA00022801"/>
    </source>
</evidence>
<keyword evidence="4" id="KW-0378">Hydrolase</keyword>
<keyword evidence="7" id="KW-0456">Lyase</keyword>
<dbReference type="OrthoDB" id="9800855at2"/>
<dbReference type="Gene3D" id="3.20.190.10">
    <property type="entry name" value="MutM-like, N-terminal"/>
    <property type="match status" value="1"/>
</dbReference>
<evidence type="ECO:0000256" key="7">
    <source>
        <dbReference type="ARBA" id="ARBA00023239"/>
    </source>
</evidence>
<comment type="catalytic activity">
    <reaction evidence="1">
        <text>Hydrolysis of DNA containing ring-opened 7-methylguanine residues, releasing 2,6-diamino-4-hydroxy-5-(N-methyl)formamidopyrimidine.</text>
        <dbReference type="EC" id="3.2.2.23"/>
    </reaction>
</comment>
<dbReference type="PANTHER" id="PTHR22993:SF9">
    <property type="entry name" value="FORMAMIDOPYRIMIDINE-DNA GLYCOSYLASE"/>
    <property type="match status" value="1"/>
</dbReference>
<evidence type="ECO:0000256" key="5">
    <source>
        <dbReference type="ARBA" id="ARBA00023125"/>
    </source>
</evidence>
<dbReference type="Pfam" id="PF06831">
    <property type="entry name" value="H2TH"/>
    <property type="match status" value="1"/>
</dbReference>
<protein>
    <submittedName>
        <fullName evidence="11">Endonuclease</fullName>
    </submittedName>
</protein>
<dbReference type="AlphaFoldDB" id="A0A5B7X142"/>
<evidence type="ECO:0000256" key="6">
    <source>
        <dbReference type="ARBA" id="ARBA00023204"/>
    </source>
</evidence>
<keyword evidence="11" id="KW-0255">Endonuclease</keyword>
<dbReference type="PANTHER" id="PTHR22993">
    <property type="entry name" value="FORMAMIDOPYRIMIDINE-DNA GLYCOSYLASE"/>
    <property type="match status" value="1"/>
</dbReference>
<dbReference type="GO" id="GO:0008534">
    <property type="term" value="F:oxidized purine nucleobase lesion DNA N-glycosylase activity"/>
    <property type="evidence" value="ECO:0007669"/>
    <property type="project" value="UniProtKB-EC"/>
</dbReference>
<keyword evidence="11" id="KW-0540">Nuclease</keyword>
<keyword evidence="3" id="KW-0227">DNA damage</keyword>
<dbReference type="SUPFAM" id="SSF46946">
    <property type="entry name" value="S13-like H2TH domain"/>
    <property type="match status" value="1"/>
</dbReference>
<feature type="domain" description="Formamidopyrimidine-DNA glycosylase catalytic" evidence="10">
    <location>
        <begin position="10"/>
        <end position="98"/>
    </location>
</feature>
<keyword evidence="9" id="KW-0326">Glycosidase</keyword>
<name>A0A5B7X142_9FLAO</name>
<dbReference type="InterPro" id="IPR035937">
    <property type="entry name" value="FPG_N"/>
</dbReference>
<dbReference type="GO" id="GO:0006284">
    <property type="term" value="P:base-excision repair"/>
    <property type="evidence" value="ECO:0007669"/>
    <property type="project" value="InterPro"/>
</dbReference>
<dbReference type="SMART" id="SM00898">
    <property type="entry name" value="Fapy_DNA_glyco"/>
    <property type="match status" value="1"/>
</dbReference>
<dbReference type="SUPFAM" id="SSF81624">
    <property type="entry name" value="N-terminal domain of MutM-like DNA repair proteins"/>
    <property type="match status" value="1"/>
</dbReference>
<organism evidence="11 12">
    <name type="scientific">Antarcticibacterium flavum</name>
    <dbReference type="NCBI Taxonomy" id="2058175"/>
    <lineage>
        <taxon>Bacteria</taxon>
        <taxon>Pseudomonadati</taxon>
        <taxon>Bacteroidota</taxon>
        <taxon>Flavobacteriia</taxon>
        <taxon>Flavobacteriales</taxon>
        <taxon>Flavobacteriaceae</taxon>
        <taxon>Antarcticibacterium</taxon>
    </lineage>
</organism>
<proteinExistence type="inferred from homology"/>
<evidence type="ECO:0000313" key="11">
    <source>
        <dbReference type="EMBL" id="QCY68412.1"/>
    </source>
</evidence>
<evidence type="ECO:0000256" key="3">
    <source>
        <dbReference type="ARBA" id="ARBA00022763"/>
    </source>
</evidence>
<keyword evidence="6" id="KW-0234">DNA repair</keyword>
<dbReference type="InterPro" id="IPR015886">
    <property type="entry name" value="H2TH_FPG"/>
</dbReference>
<dbReference type="GO" id="GO:0003906">
    <property type="term" value="F:DNA-(apurinic or apyrimidinic site) endonuclease activity"/>
    <property type="evidence" value="ECO:0007669"/>
    <property type="project" value="InterPro"/>
</dbReference>
<dbReference type="PROSITE" id="PS51068">
    <property type="entry name" value="FPG_CAT"/>
    <property type="match status" value="1"/>
</dbReference>
<keyword evidence="5" id="KW-0238">DNA-binding</keyword>
<dbReference type="SMART" id="SM01232">
    <property type="entry name" value="H2TH"/>
    <property type="match status" value="1"/>
</dbReference>
<dbReference type="EMBL" id="CP040812">
    <property type="protein sequence ID" value="QCY68412.1"/>
    <property type="molecule type" value="Genomic_DNA"/>
</dbReference>
<sequence length="252" mass="29335">MFFTPVKAYARGPSIVLVKEAVAKFAGEKIIAVDGYDKIDQERLPGKKITEFKSWGKHFLICFGGFTIKVHFLMFGSYTIDEKKPDRKIKLHLKFRHGEINFYACSLKYLEGDIDKHYDWSVDVMNEHWDKKKAKAKLKAIPNALICDALLDQDIFAGVGNIIKNEVLYRVRVHPESTIGEIPNTKLNKIIGETRNYSFDFLEWKRAYELKKHWLAHTKKECLRCDLPIIKKQTGTKKRRSFICTNCQVLYK</sequence>
<dbReference type="Proteomes" id="UP000309016">
    <property type="component" value="Chromosome"/>
</dbReference>
<dbReference type="KEGG" id="afla:FHG64_02855"/>
<accession>A0A5B7X142</accession>
<dbReference type="GO" id="GO:0008270">
    <property type="term" value="F:zinc ion binding"/>
    <property type="evidence" value="ECO:0007669"/>
    <property type="project" value="InterPro"/>
</dbReference>
<comment type="similarity">
    <text evidence="2">Belongs to the FPG family.</text>
</comment>
<dbReference type="GO" id="GO:0003684">
    <property type="term" value="F:damaged DNA binding"/>
    <property type="evidence" value="ECO:0007669"/>
    <property type="project" value="InterPro"/>
</dbReference>
<dbReference type="InterPro" id="IPR012319">
    <property type="entry name" value="FPG_cat"/>
</dbReference>
<evidence type="ECO:0000256" key="9">
    <source>
        <dbReference type="ARBA" id="ARBA00023295"/>
    </source>
</evidence>
<evidence type="ECO:0000259" key="10">
    <source>
        <dbReference type="PROSITE" id="PS51068"/>
    </source>
</evidence>